<feature type="compositionally biased region" description="Polar residues" evidence="1">
    <location>
        <begin position="443"/>
        <end position="455"/>
    </location>
</feature>
<feature type="compositionally biased region" description="Acidic residues" evidence="1">
    <location>
        <begin position="121"/>
        <end position="131"/>
    </location>
</feature>
<feature type="compositionally biased region" description="Basic and acidic residues" evidence="1">
    <location>
        <begin position="417"/>
        <end position="427"/>
    </location>
</feature>
<feature type="region of interest" description="Disordered" evidence="1">
    <location>
        <begin position="80"/>
        <end position="131"/>
    </location>
</feature>
<feature type="region of interest" description="Disordered" evidence="1">
    <location>
        <begin position="152"/>
        <end position="670"/>
    </location>
</feature>
<dbReference type="AlphaFoldDB" id="A0A7W8ZAE2"/>
<dbReference type="RefSeq" id="WP_184616838.1">
    <property type="nucleotide sequence ID" value="NZ_BOOS01000020.1"/>
</dbReference>
<proteinExistence type="predicted"/>
<feature type="compositionally biased region" description="Low complexity" evidence="1">
    <location>
        <begin position="459"/>
        <end position="479"/>
    </location>
</feature>
<feature type="compositionally biased region" description="Low complexity" evidence="1">
    <location>
        <begin position="168"/>
        <end position="179"/>
    </location>
</feature>
<evidence type="ECO:0000313" key="2">
    <source>
        <dbReference type="EMBL" id="MBB5630364.1"/>
    </source>
</evidence>
<dbReference type="Proteomes" id="UP000588112">
    <property type="component" value="Unassembled WGS sequence"/>
</dbReference>
<protein>
    <submittedName>
        <fullName evidence="2">Uncharacterized protein</fullName>
    </submittedName>
</protein>
<feature type="compositionally biased region" description="Low complexity" evidence="1">
    <location>
        <begin position="85"/>
        <end position="107"/>
    </location>
</feature>
<reference evidence="2 3" key="1">
    <citation type="submission" date="2020-08" db="EMBL/GenBank/DDBJ databases">
        <title>Sequencing the genomes of 1000 actinobacteria strains.</title>
        <authorList>
            <person name="Klenk H.-P."/>
        </authorList>
    </citation>
    <scope>NUCLEOTIDE SEQUENCE [LARGE SCALE GENOMIC DNA]</scope>
    <source>
        <strain evidence="2 3">DSM 45790</strain>
    </source>
</reference>
<accession>A0A7W8ZAE2</accession>
<feature type="compositionally biased region" description="Gly residues" evidence="1">
    <location>
        <begin position="591"/>
        <end position="602"/>
    </location>
</feature>
<evidence type="ECO:0000313" key="3">
    <source>
        <dbReference type="Proteomes" id="UP000588112"/>
    </source>
</evidence>
<sequence>MIIAVIVGLVAVVLLVLMVVALGMRSMNRRESNLPPERLRKMAEQAEDPNKAKRPGRPAEETFFESFPEGFDAFQEPERATARLRPGNGKPGARPAGRPGGRSAPRGKQAAASRGRRGVDEWGDSDDYDDDYWTRVRADDGAFGGTIAARMGASRPDLASPSSPPAAKPAAARDAAKPAGEVDANAATVQAPLPPRPAGHAGQGDAPRAAASSSSSGAASERTVTFPAPVPQPPAAGSAPPAASAADVLGALAGPQAAPRPGRGSRPDPADPLGVDSSRTKPRRRGDAGDASRATTPPARPADPRRSGRPGRPAEPGRSAPARPEATRADSGRTPAPGRSDAPRSDRADSGRTATGPVGTGRQGRPEAARPADPLADPLSGNPLTTGPMPGGAFPAASIQGDPLSSGPLPSGATRPRSGEDSRRRPQGDAGRSPAFETPRAGSEQTGPFASSPSYGRTPDPLGTGAPGAAAGSWPAQPAYPATGSYDILDGPATPPAGTPAVSSSKETWKSADYQLPGQDRYAAHETYTPETAYPAGPSAQSYEVRPGWATIDDSDAVTGSTPAPRRDASAYDATVAHELPKREDPPSSGSGQGYGGYGAGYPTGSAATPSSPVSSAWSQPRQNTGGSWPSYGELYGNGGPGEDPAQQKGSSSPGGHRRPTETDYPDYYR</sequence>
<organism evidence="2 3">
    <name type="scientific">Sphaerisporangium krabiense</name>
    <dbReference type="NCBI Taxonomy" id="763782"/>
    <lineage>
        <taxon>Bacteria</taxon>
        <taxon>Bacillati</taxon>
        <taxon>Actinomycetota</taxon>
        <taxon>Actinomycetes</taxon>
        <taxon>Streptosporangiales</taxon>
        <taxon>Streptosporangiaceae</taxon>
        <taxon>Sphaerisporangium</taxon>
    </lineage>
</organism>
<feature type="compositionally biased region" description="Low complexity" evidence="1">
    <location>
        <begin position="603"/>
        <end position="621"/>
    </location>
</feature>
<dbReference type="EMBL" id="JACHBR010000002">
    <property type="protein sequence ID" value="MBB5630364.1"/>
    <property type="molecule type" value="Genomic_DNA"/>
</dbReference>
<gene>
    <name evidence="2" type="ORF">BJ981_006128</name>
</gene>
<evidence type="ECO:0000256" key="1">
    <source>
        <dbReference type="SAM" id="MobiDB-lite"/>
    </source>
</evidence>
<keyword evidence="3" id="KW-1185">Reference proteome</keyword>
<feature type="compositionally biased region" description="Low complexity" evidence="1">
    <location>
        <begin position="209"/>
        <end position="220"/>
    </location>
</feature>
<name>A0A7W8ZAE2_9ACTN</name>
<feature type="compositionally biased region" description="Basic and acidic residues" evidence="1">
    <location>
        <begin position="659"/>
        <end position="670"/>
    </location>
</feature>
<feature type="compositionally biased region" description="Basic and acidic residues" evidence="1">
    <location>
        <begin position="341"/>
        <end position="350"/>
    </location>
</feature>
<comment type="caution">
    <text evidence="2">The sequence shown here is derived from an EMBL/GenBank/DDBJ whole genome shotgun (WGS) entry which is preliminary data.</text>
</comment>
<feature type="compositionally biased region" description="Low complexity" evidence="1">
    <location>
        <begin position="235"/>
        <end position="253"/>
    </location>
</feature>
<feature type="compositionally biased region" description="Low complexity" evidence="1">
    <location>
        <begin position="310"/>
        <end position="324"/>
    </location>
</feature>